<dbReference type="RefSeq" id="XP_017996430.1">
    <property type="nucleotide sequence ID" value="XM_018142916.1"/>
</dbReference>
<comment type="caution">
    <text evidence="1">The sequence shown here is derived from an EMBL/GenBank/DDBJ whole genome shotgun (WGS) entry which is preliminary data.</text>
</comment>
<gene>
    <name evidence="1" type="ORF">AB675_2907</name>
</gene>
<organism evidence="1 2">
    <name type="scientific">Cyphellophora attinorum</name>
    <dbReference type="NCBI Taxonomy" id="1664694"/>
    <lineage>
        <taxon>Eukaryota</taxon>
        <taxon>Fungi</taxon>
        <taxon>Dikarya</taxon>
        <taxon>Ascomycota</taxon>
        <taxon>Pezizomycotina</taxon>
        <taxon>Eurotiomycetes</taxon>
        <taxon>Chaetothyriomycetidae</taxon>
        <taxon>Chaetothyriales</taxon>
        <taxon>Cyphellophoraceae</taxon>
        <taxon>Cyphellophora</taxon>
    </lineage>
</organism>
<evidence type="ECO:0000313" key="1">
    <source>
        <dbReference type="EMBL" id="KPI36467.1"/>
    </source>
</evidence>
<dbReference type="PANTHER" id="PTHR35569">
    <property type="entry name" value="CYANAMIDE HYDRATASE DDI2-RELATED"/>
    <property type="match status" value="1"/>
</dbReference>
<dbReference type="GeneID" id="28734796"/>
<accession>A0A0N1NWG3</accession>
<dbReference type="SUPFAM" id="SSF109604">
    <property type="entry name" value="HD-domain/PDEase-like"/>
    <property type="match status" value="1"/>
</dbReference>
<dbReference type="OrthoDB" id="409121at2759"/>
<dbReference type="InterPro" id="IPR017771">
    <property type="entry name" value="Cyanamide_hydratase_HD"/>
</dbReference>
<evidence type="ECO:0000313" key="2">
    <source>
        <dbReference type="Proteomes" id="UP000038010"/>
    </source>
</evidence>
<protein>
    <submittedName>
        <fullName evidence="1">Cyanamide hydratase</fullName>
    </submittedName>
</protein>
<dbReference type="NCBIfam" id="TIGR03401">
    <property type="entry name" value="cyanamide_fam"/>
    <property type="match status" value="1"/>
</dbReference>
<dbReference type="AlphaFoldDB" id="A0A0N1NWG3"/>
<dbReference type="Proteomes" id="UP000038010">
    <property type="component" value="Unassembled WGS sequence"/>
</dbReference>
<name>A0A0N1NWG3_9EURO</name>
<dbReference type="EMBL" id="LFJN01000031">
    <property type="protein sequence ID" value="KPI36467.1"/>
    <property type="molecule type" value="Genomic_DNA"/>
</dbReference>
<proteinExistence type="predicted"/>
<sequence>MSVENKTALYGLTAVPAQFPSPSSLTIKSSLTNDATKLRELAAEEVATMPDTPLARRIDKYAKVQLPPQVYRHSRRVFAWGNAVVRGSTWGEKAVFEGEKGNIGDEKMAESWFVTAMLHDIGTPEGTLKSTRLSYEFWAGFHALNILQDASLTGDADKTNAVADREQAESVAEAILRHQDVQDKGKVSLLTRLIHIGTLLDNIGRGKEFIDQQTIENVVKEWSRTEADGEGRVESVWTDCFRGTVELEKKYKPYAMVSRIEGFEDVISENGAKGGLFEGQ</sequence>
<dbReference type="VEuPathDB" id="FungiDB:AB675_2907"/>
<dbReference type="PANTHER" id="PTHR35569:SF1">
    <property type="entry name" value="CYANAMIDE HYDRATASE DDI2-RELATED"/>
    <property type="match status" value="1"/>
</dbReference>
<keyword evidence="2" id="KW-1185">Reference proteome</keyword>
<reference evidence="1 2" key="1">
    <citation type="submission" date="2015-06" db="EMBL/GenBank/DDBJ databases">
        <title>Draft genome of the ant-associated black yeast Phialophora attae CBS 131958.</title>
        <authorList>
            <person name="Moreno L.F."/>
            <person name="Stielow B.J."/>
            <person name="de Hoog S."/>
            <person name="Vicente V.A."/>
            <person name="Weiss V.A."/>
            <person name="de Vries M."/>
            <person name="Cruz L.M."/>
            <person name="Souza E.M."/>
        </authorList>
    </citation>
    <scope>NUCLEOTIDE SEQUENCE [LARGE SCALE GENOMIC DNA]</scope>
    <source>
        <strain evidence="1 2">CBS 131958</strain>
    </source>
</reference>